<dbReference type="EMBL" id="CAJVPQ010004204">
    <property type="protein sequence ID" value="CAG8646751.1"/>
    <property type="molecule type" value="Genomic_DNA"/>
</dbReference>
<accession>A0A9N9DTB5</accession>
<evidence type="ECO:0000313" key="1">
    <source>
        <dbReference type="EMBL" id="CAG8646751.1"/>
    </source>
</evidence>
<keyword evidence="2" id="KW-1185">Reference proteome</keyword>
<dbReference type="InterPro" id="IPR011990">
    <property type="entry name" value="TPR-like_helical_dom_sf"/>
</dbReference>
<dbReference type="Gene3D" id="1.25.40.10">
    <property type="entry name" value="Tetratricopeptide repeat domain"/>
    <property type="match status" value="1"/>
</dbReference>
<dbReference type="AlphaFoldDB" id="A0A9N9DTB5"/>
<proteinExistence type="predicted"/>
<dbReference type="SUPFAM" id="SSF48452">
    <property type="entry name" value="TPR-like"/>
    <property type="match status" value="1"/>
</dbReference>
<organism evidence="1 2">
    <name type="scientific">Funneliformis caledonium</name>
    <dbReference type="NCBI Taxonomy" id="1117310"/>
    <lineage>
        <taxon>Eukaryota</taxon>
        <taxon>Fungi</taxon>
        <taxon>Fungi incertae sedis</taxon>
        <taxon>Mucoromycota</taxon>
        <taxon>Glomeromycotina</taxon>
        <taxon>Glomeromycetes</taxon>
        <taxon>Glomerales</taxon>
        <taxon>Glomeraceae</taxon>
        <taxon>Funneliformis</taxon>
    </lineage>
</organism>
<sequence>MDANNDPFSDLFNFDFEEQDTKKTEKVTPQKDQALQNENLKYIPKHDYDGWFHTTTSIPILLRSKGGPTQVKQSIEHLYFHRKFEESLRLSLEYIEFVEQSNNLSDQKEIKIHNPNRLNNPREILEIASRSALQLKNVKLAVKFIDKLASGLEKVSNEPGHMRLRGMIYAKGGRYADSIHYYIKYLQIRNNDYKIWKEMSHTFLYCYYHFAQSKDDFTTDIMKITTQGIFQSTIITKLALICIKRAYELMLITPWATSVSYINSRFTHEKREIEYLIDYLEKVNDNFEETTTLSNNLEENETAKSMIAEYGFDLEMIKWILVESKTNVNGVYLMDQERLSKDL</sequence>
<gene>
    <name evidence="1" type="ORF">FCALED_LOCUS10850</name>
</gene>
<dbReference type="OrthoDB" id="2124108at2759"/>
<name>A0A9N9DTB5_9GLOM</name>
<dbReference type="Proteomes" id="UP000789570">
    <property type="component" value="Unassembled WGS sequence"/>
</dbReference>
<evidence type="ECO:0000313" key="2">
    <source>
        <dbReference type="Proteomes" id="UP000789570"/>
    </source>
</evidence>
<protein>
    <submittedName>
        <fullName evidence="1">16064_t:CDS:1</fullName>
    </submittedName>
</protein>
<comment type="caution">
    <text evidence="1">The sequence shown here is derived from an EMBL/GenBank/DDBJ whole genome shotgun (WGS) entry which is preliminary data.</text>
</comment>
<reference evidence="1" key="1">
    <citation type="submission" date="2021-06" db="EMBL/GenBank/DDBJ databases">
        <authorList>
            <person name="Kallberg Y."/>
            <person name="Tangrot J."/>
            <person name="Rosling A."/>
        </authorList>
    </citation>
    <scope>NUCLEOTIDE SEQUENCE</scope>
    <source>
        <strain evidence="1">UK204</strain>
    </source>
</reference>